<comment type="caution">
    <text evidence="5">The sequence shown here is derived from an EMBL/GenBank/DDBJ whole genome shotgun (WGS) entry which is preliminary data.</text>
</comment>
<dbReference type="Proteomes" id="UP001162640">
    <property type="component" value="Unassembled WGS sequence"/>
</dbReference>
<feature type="repeat" description="TPR" evidence="3">
    <location>
        <begin position="151"/>
        <end position="184"/>
    </location>
</feature>
<keyword evidence="1" id="KW-0677">Repeat</keyword>
<proteinExistence type="predicted"/>
<gene>
    <name evidence="5" type="ORF">TL16_g11785</name>
</gene>
<dbReference type="Gene3D" id="1.25.40.10">
    <property type="entry name" value="Tetratricopeptide repeat domain"/>
    <property type="match status" value="1"/>
</dbReference>
<evidence type="ECO:0000256" key="3">
    <source>
        <dbReference type="PROSITE-ProRule" id="PRU00339"/>
    </source>
</evidence>
<protein>
    <recommendedName>
        <fullName evidence="7">Kinesin light chain</fullName>
    </recommendedName>
</protein>
<reference evidence="6" key="1">
    <citation type="journal article" date="2023" name="Commun. Biol.">
        <title>Genome analysis of Parmales, the sister group of diatoms, reveals the evolutionary specialization of diatoms from phago-mixotrophs to photoautotrophs.</title>
        <authorList>
            <person name="Ban H."/>
            <person name="Sato S."/>
            <person name="Yoshikawa S."/>
            <person name="Yamada K."/>
            <person name="Nakamura Y."/>
            <person name="Ichinomiya M."/>
            <person name="Sato N."/>
            <person name="Blanc-Mathieu R."/>
            <person name="Endo H."/>
            <person name="Kuwata A."/>
            <person name="Ogata H."/>
        </authorList>
    </citation>
    <scope>NUCLEOTIDE SEQUENCE [LARGE SCALE GENOMIC DNA]</scope>
</reference>
<dbReference type="Pfam" id="PF13374">
    <property type="entry name" value="TPR_10"/>
    <property type="match status" value="1"/>
</dbReference>
<dbReference type="EMBL" id="BLQM01000450">
    <property type="protein sequence ID" value="GMH90491.1"/>
    <property type="molecule type" value="Genomic_DNA"/>
</dbReference>
<dbReference type="AlphaFoldDB" id="A0A9W7BG54"/>
<dbReference type="SUPFAM" id="SSF48452">
    <property type="entry name" value="TPR-like"/>
    <property type="match status" value="1"/>
</dbReference>
<evidence type="ECO:0000313" key="5">
    <source>
        <dbReference type="EMBL" id="GMH90491.1"/>
    </source>
</evidence>
<dbReference type="InterPro" id="IPR019734">
    <property type="entry name" value="TPR_rpt"/>
</dbReference>
<dbReference type="PROSITE" id="PS50005">
    <property type="entry name" value="TPR"/>
    <property type="match status" value="1"/>
</dbReference>
<evidence type="ECO:0000313" key="6">
    <source>
        <dbReference type="Proteomes" id="UP001162640"/>
    </source>
</evidence>
<dbReference type="PANTHER" id="PTHR45641">
    <property type="entry name" value="TETRATRICOPEPTIDE REPEAT PROTEIN (AFU_ORTHOLOGUE AFUA_6G03870)"/>
    <property type="match status" value="1"/>
</dbReference>
<organism evidence="5 6">
    <name type="scientific">Triparma laevis f. inornata</name>
    <dbReference type="NCBI Taxonomy" id="1714386"/>
    <lineage>
        <taxon>Eukaryota</taxon>
        <taxon>Sar</taxon>
        <taxon>Stramenopiles</taxon>
        <taxon>Ochrophyta</taxon>
        <taxon>Bolidophyceae</taxon>
        <taxon>Parmales</taxon>
        <taxon>Triparmaceae</taxon>
        <taxon>Triparma</taxon>
    </lineage>
</organism>
<evidence type="ECO:0000256" key="4">
    <source>
        <dbReference type="SAM" id="MobiDB-lite"/>
    </source>
</evidence>
<accession>A0A9W7BG54</accession>
<name>A0A9W7BG54_9STRA</name>
<dbReference type="SMART" id="SM00028">
    <property type="entry name" value="TPR"/>
    <property type="match status" value="1"/>
</dbReference>
<dbReference type="Pfam" id="PF13424">
    <property type="entry name" value="TPR_12"/>
    <property type="match status" value="1"/>
</dbReference>
<evidence type="ECO:0008006" key="7">
    <source>
        <dbReference type="Google" id="ProtNLM"/>
    </source>
</evidence>
<sequence>MVEKKVRGKKKQKKKKKKNDPRKLEILGAVHALGKACGFVGDFDAGRRYYKRAKEGYEEQLGRDSEKALEATRDLIGSDGESVNEQIEKFRDLLKRCERTLGEENVVTVDMLNELGCELNETRNCEEAKVVWESCLAGRMKVLGEDHNDTFGTLHNLGSVYMDLKNYEKASEYYERALKGSERTLGMNHPQTIMAVASIASVYAIANDYGKAEELYKRSLEGREA</sequence>
<dbReference type="InterPro" id="IPR011990">
    <property type="entry name" value="TPR-like_helical_dom_sf"/>
</dbReference>
<evidence type="ECO:0000256" key="2">
    <source>
        <dbReference type="ARBA" id="ARBA00022803"/>
    </source>
</evidence>
<keyword evidence="2 3" id="KW-0802">TPR repeat</keyword>
<feature type="region of interest" description="Disordered" evidence="4">
    <location>
        <begin position="1"/>
        <end position="21"/>
    </location>
</feature>
<evidence type="ECO:0000256" key="1">
    <source>
        <dbReference type="ARBA" id="ARBA00022737"/>
    </source>
</evidence>
<dbReference type="PANTHER" id="PTHR45641:SF19">
    <property type="entry name" value="NEPHROCYSTIN-3"/>
    <property type="match status" value="1"/>
</dbReference>
<dbReference type="PROSITE" id="PS50293">
    <property type="entry name" value="TPR_REGION"/>
    <property type="match status" value="1"/>
</dbReference>
<feature type="compositionally biased region" description="Basic residues" evidence="4">
    <location>
        <begin position="1"/>
        <end position="20"/>
    </location>
</feature>